<dbReference type="AlphaFoldDB" id="A0A0F5LRS9"/>
<dbReference type="Proteomes" id="UP000033608">
    <property type="component" value="Unassembled WGS sequence"/>
</dbReference>
<feature type="domain" description="HTH araC/xylS-type" evidence="4">
    <location>
        <begin position="228"/>
        <end position="331"/>
    </location>
</feature>
<evidence type="ECO:0000313" key="6">
    <source>
        <dbReference type="EMBL" id="SHF62531.1"/>
    </source>
</evidence>
<evidence type="ECO:0000313" key="5">
    <source>
        <dbReference type="EMBL" id="KKB84372.1"/>
    </source>
</evidence>
<dbReference type="Pfam" id="PF12833">
    <property type="entry name" value="HTH_18"/>
    <property type="match status" value="1"/>
</dbReference>
<dbReference type="PANTHER" id="PTHR46796">
    <property type="entry name" value="HTH-TYPE TRANSCRIPTIONAL ACTIVATOR RHAS-RELATED"/>
    <property type="match status" value="1"/>
</dbReference>
<accession>A0A0F5LRS9</accession>
<evidence type="ECO:0000259" key="4">
    <source>
        <dbReference type="PROSITE" id="PS01124"/>
    </source>
</evidence>
<dbReference type="GO" id="GO:0003700">
    <property type="term" value="F:DNA-binding transcription factor activity"/>
    <property type="evidence" value="ECO:0007669"/>
    <property type="project" value="InterPro"/>
</dbReference>
<proteinExistence type="predicted"/>
<reference evidence="5 7" key="1">
    <citation type="submission" date="2015-03" db="EMBL/GenBank/DDBJ databases">
        <authorList>
            <person name="Hassan Y.I."/>
            <person name="Lepp D."/>
            <person name="Zhou T."/>
        </authorList>
    </citation>
    <scope>NUCLEOTIDE SEQUENCE [LARGE SCALE GENOMIC DNA]</scope>
    <source>
        <strain evidence="5 7">DSM 17137</strain>
    </source>
</reference>
<dbReference type="SMART" id="SM00342">
    <property type="entry name" value="HTH_ARAC"/>
    <property type="match status" value="1"/>
</dbReference>
<organism evidence="5 7">
    <name type="scientific">Devosia limi DSM 17137</name>
    <dbReference type="NCBI Taxonomy" id="1121477"/>
    <lineage>
        <taxon>Bacteria</taxon>
        <taxon>Pseudomonadati</taxon>
        <taxon>Pseudomonadota</taxon>
        <taxon>Alphaproteobacteria</taxon>
        <taxon>Hyphomicrobiales</taxon>
        <taxon>Devosiaceae</taxon>
        <taxon>Devosia</taxon>
    </lineage>
</organism>
<keyword evidence="1" id="KW-0805">Transcription regulation</keyword>
<evidence type="ECO:0000256" key="1">
    <source>
        <dbReference type="ARBA" id="ARBA00023015"/>
    </source>
</evidence>
<dbReference type="OrthoDB" id="7285481at2"/>
<evidence type="ECO:0000256" key="2">
    <source>
        <dbReference type="ARBA" id="ARBA00023125"/>
    </source>
</evidence>
<dbReference type="PATRIC" id="fig|1121477.3.peg.3212"/>
<dbReference type="Gene3D" id="1.10.10.60">
    <property type="entry name" value="Homeodomain-like"/>
    <property type="match status" value="1"/>
</dbReference>
<reference evidence="6 8" key="2">
    <citation type="submission" date="2016-11" db="EMBL/GenBank/DDBJ databases">
        <authorList>
            <person name="Jaros S."/>
            <person name="Januszkiewicz K."/>
            <person name="Wedrychowicz H."/>
        </authorList>
    </citation>
    <scope>NUCLEOTIDE SEQUENCE [LARGE SCALE GENOMIC DNA]</scope>
    <source>
        <strain evidence="6 8">DSM 17137</strain>
    </source>
</reference>
<dbReference type="PANTHER" id="PTHR46796:SF12">
    <property type="entry name" value="HTH-TYPE DNA-BINDING TRANSCRIPTIONAL ACTIVATOR EUTR"/>
    <property type="match status" value="1"/>
</dbReference>
<evidence type="ECO:0000313" key="8">
    <source>
        <dbReference type="Proteomes" id="UP000184533"/>
    </source>
</evidence>
<dbReference type="EMBL" id="LAJF01000076">
    <property type="protein sequence ID" value="KKB84372.1"/>
    <property type="molecule type" value="Genomic_DNA"/>
</dbReference>
<dbReference type="RefSeq" id="WP_046135254.1">
    <property type="nucleotide sequence ID" value="NZ_FQVC01000010.1"/>
</dbReference>
<protein>
    <submittedName>
        <fullName evidence="6">Helix-turn-helix domain-containing protein</fullName>
    </submittedName>
</protein>
<keyword evidence="7" id="KW-1185">Reference proteome</keyword>
<dbReference type="InterPro" id="IPR018062">
    <property type="entry name" value="HTH_AraC-typ_CS"/>
</dbReference>
<dbReference type="PROSITE" id="PS00041">
    <property type="entry name" value="HTH_ARAC_FAMILY_1"/>
    <property type="match status" value="1"/>
</dbReference>
<dbReference type="STRING" id="1121477.SAMN02745223_03153"/>
<dbReference type="Proteomes" id="UP000184533">
    <property type="component" value="Unassembled WGS sequence"/>
</dbReference>
<sequence>MQNAQNEIAITRGGVLPGGVSTLRSTIIENAATQAAMQPWVAMECYQLSRGKRVSQMDSLDLGGLRIVQESQFAAIQKLGATPADFCTISYSTHDPEFRLSDHAAKNANSVFFLPEHTEFDIHVPAGGQTAYIGFSQSEFVGAARALYPGAWDKPPRQVLQFQSPHLGELKTMLRHWIGATRRGEALDSAVIRGAALQTALRIATANAVDGTASLPRAARSRAVRTCRLAREFVEQQLACHAVPSVVDICLSLAVSERALLYAFHDCVGMSPQAYLRCCRLNQARAALLARDPRDTTVTQVAMQFGFLHLGRFAGDYKRIFEESPAATLTRLM</sequence>
<evidence type="ECO:0000256" key="3">
    <source>
        <dbReference type="ARBA" id="ARBA00023163"/>
    </source>
</evidence>
<dbReference type="InterPro" id="IPR018060">
    <property type="entry name" value="HTH_AraC"/>
</dbReference>
<keyword evidence="2" id="KW-0238">DNA-binding</keyword>
<dbReference type="GO" id="GO:0043565">
    <property type="term" value="F:sequence-specific DNA binding"/>
    <property type="evidence" value="ECO:0007669"/>
    <property type="project" value="InterPro"/>
</dbReference>
<dbReference type="EMBL" id="FQVC01000010">
    <property type="protein sequence ID" value="SHF62531.1"/>
    <property type="molecule type" value="Genomic_DNA"/>
</dbReference>
<evidence type="ECO:0000313" key="7">
    <source>
        <dbReference type="Proteomes" id="UP000033608"/>
    </source>
</evidence>
<gene>
    <name evidence="6" type="ORF">SAMN02745223_03153</name>
    <name evidence="5" type="ORF">VW29_10420</name>
</gene>
<dbReference type="PROSITE" id="PS01124">
    <property type="entry name" value="HTH_ARAC_FAMILY_2"/>
    <property type="match status" value="1"/>
</dbReference>
<name>A0A0F5LRS9_9HYPH</name>
<dbReference type="InterPro" id="IPR050204">
    <property type="entry name" value="AraC_XylS_family_regulators"/>
</dbReference>
<keyword evidence="3" id="KW-0804">Transcription</keyword>